<dbReference type="InterPro" id="IPR050707">
    <property type="entry name" value="HTH_MetabolicPath_Reg"/>
</dbReference>
<protein>
    <submittedName>
        <fullName evidence="4">IclR family transcriptional regulator</fullName>
    </submittedName>
</protein>
<feature type="domain" description="HTH iclR-type" evidence="2">
    <location>
        <begin position="19"/>
        <end position="82"/>
    </location>
</feature>
<keyword evidence="5" id="KW-1185">Reference proteome</keyword>
<dbReference type="Pfam" id="PF09339">
    <property type="entry name" value="HTH_IclR"/>
    <property type="match status" value="1"/>
</dbReference>
<gene>
    <name evidence="4" type="ORF">KY465_08070</name>
</gene>
<dbReference type="SMART" id="SM00346">
    <property type="entry name" value="HTH_ICLR"/>
    <property type="match status" value="1"/>
</dbReference>
<dbReference type="Pfam" id="PF01614">
    <property type="entry name" value="IclR_C"/>
    <property type="match status" value="1"/>
</dbReference>
<dbReference type="PANTHER" id="PTHR30136">
    <property type="entry name" value="HELIX-TURN-HELIX TRANSCRIPTIONAL REGULATOR, ICLR FAMILY"/>
    <property type="match status" value="1"/>
</dbReference>
<sequence>MAGTREKTEKSGGPAKGGIQSLERAAAIIDVVDAGGEHGASLTDMAEATGLHNSTIFHLVKTLDQLGYLARLDEGKQYFVGPRIFSLAAGAPQMRLLALTGQPVLEELSAMTGEAAHLAVRTGSRVIVVARADAPGMIQISYGKGQTRPIHATAIGKMLLSRCSPEDRDAIVKSISYEAYTPYTIRDAAALRTEIERVCELGFAEDRCEFDENVRCLAIIVPGLSSRLNVSIGISGPVWRMTDDAVAAHLPILHKQADVLSRRLGGLVTS</sequence>
<organism evidence="4 5">
    <name type="scientific">Pseudohoeflea coraliihabitans</name>
    <dbReference type="NCBI Taxonomy" id="2860393"/>
    <lineage>
        <taxon>Bacteria</taxon>
        <taxon>Pseudomonadati</taxon>
        <taxon>Pseudomonadota</taxon>
        <taxon>Alphaproteobacteria</taxon>
        <taxon>Hyphomicrobiales</taxon>
        <taxon>Rhizobiaceae</taxon>
        <taxon>Pseudohoeflea</taxon>
    </lineage>
</organism>
<dbReference type="InterPro" id="IPR005471">
    <property type="entry name" value="Tscrpt_reg_IclR_N"/>
</dbReference>
<dbReference type="InterPro" id="IPR014757">
    <property type="entry name" value="Tscrpt_reg_IclR_C"/>
</dbReference>
<proteinExistence type="predicted"/>
<keyword evidence="1" id="KW-0238">DNA-binding</keyword>
<evidence type="ECO:0000313" key="4">
    <source>
        <dbReference type="EMBL" id="MBW3097233.1"/>
    </source>
</evidence>
<feature type="domain" description="IclR-ED" evidence="3">
    <location>
        <begin position="83"/>
        <end position="266"/>
    </location>
</feature>
<accession>A0ABS6WNJ5</accession>
<evidence type="ECO:0000313" key="5">
    <source>
        <dbReference type="Proteomes" id="UP001430804"/>
    </source>
</evidence>
<dbReference type="EMBL" id="JAHWQX010000002">
    <property type="protein sequence ID" value="MBW3097233.1"/>
    <property type="molecule type" value="Genomic_DNA"/>
</dbReference>
<evidence type="ECO:0000259" key="3">
    <source>
        <dbReference type="PROSITE" id="PS51078"/>
    </source>
</evidence>
<dbReference type="PANTHER" id="PTHR30136:SF35">
    <property type="entry name" value="HTH-TYPE TRANSCRIPTIONAL REGULATOR RV1719"/>
    <property type="match status" value="1"/>
</dbReference>
<evidence type="ECO:0000259" key="2">
    <source>
        <dbReference type="PROSITE" id="PS51077"/>
    </source>
</evidence>
<dbReference type="PROSITE" id="PS51078">
    <property type="entry name" value="ICLR_ED"/>
    <property type="match status" value="1"/>
</dbReference>
<dbReference type="PROSITE" id="PS51077">
    <property type="entry name" value="HTH_ICLR"/>
    <property type="match status" value="1"/>
</dbReference>
<comment type="caution">
    <text evidence="4">The sequence shown here is derived from an EMBL/GenBank/DDBJ whole genome shotgun (WGS) entry which is preliminary data.</text>
</comment>
<name>A0ABS6WNJ5_9HYPH</name>
<dbReference type="Proteomes" id="UP001430804">
    <property type="component" value="Unassembled WGS sequence"/>
</dbReference>
<reference evidence="4" key="1">
    <citation type="submission" date="2021-07" db="EMBL/GenBank/DDBJ databases">
        <title>Pseudohoeflea marina sp. nov. a polyhydroxyalcanoate-producing bacterium.</title>
        <authorList>
            <person name="Zheng W."/>
            <person name="Yu S."/>
            <person name="Huang Y."/>
        </authorList>
    </citation>
    <scope>NUCLEOTIDE SEQUENCE</scope>
    <source>
        <strain evidence="4">DP4N28-3</strain>
    </source>
</reference>
<evidence type="ECO:0000256" key="1">
    <source>
        <dbReference type="ARBA" id="ARBA00023125"/>
    </source>
</evidence>
<dbReference type="RefSeq" id="WP_219201162.1">
    <property type="nucleotide sequence ID" value="NZ_JAHWQX010000002.1"/>
</dbReference>